<gene>
    <name evidence="1" type="ORF">ACFO8Q_07040</name>
</gene>
<dbReference type="SUPFAM" id="SSF51735">
    <property type="entry name" value="NAD(P)-binding Rossmann-fold domains"/>
    <property type="match status" value="1"/>
</dbReference>
<name>A0ABV9Q1L0_9BACL</name>
<evidence type="ECO:0000313" key="1">
    <source>
        <dbReference type="EMBL" id="MFC4767117.1"/>
    </source>
</evidence>
<evidence type="ECO:0000313" key="2">
    <source>
        <dbReference type="Proteomes" id="UP001596002"/>
    </source>
</evidence>
<dbReference type="Gene3D" id="3.40.50.720">
    <property type="entry name" value="NAD(P)-binding Rossmann-like Domain"/>
    <property type="match status" value="1"/>
</dbReference>
<sequence>MIRQTKRALEAVQNSGVKFQVGFNRRFDSNFKRVRDMIYYETQYLMWILREKEWWQ</sequence>
<organism evidence="1 2">
    <name type="scientific">Effusibacillus consociatus</name>
    <dbReference type="NCBI Taxonomy" id="1117041"/>
    <lineage>
        <taxon>Bacteria</taxon>
        <taxon>Bacillati</taxon>
        <taxon>Bacillota</taxon>
        <taxon>Bacilli</taxon>
        <taxon>Bacillales</taxon>
        <taxon>Alicyclobacillaceae</taxon>
        <taxon>Effusibacillus</taxon>
    </lineage>
</organism>
<keyword evidence="2" id="KW-1185">Reference proteome</keyword>
<dbReference type="RefSeq" id="WP_380025013.1">
    <property type="nucleotide sequence ID" value="NZ_JBHSHC010000048.1"/>
</dbReference>
<reference evidence="2" key="1">
    <citation type="journal article" date="2019" name="Int. J. Syst. Evol. Microbiol.">
        <title>The Global Catalogue of Microorganisms (GCM) 10K type strain sequencing project: providing services to taxonomists for standard genome sequencing and annotation.</title>
        <authorList>
            <consortium name="The Broad Institute Genomics Platform"/>
            <consortium name="The Broad Institute Genome Sequencing Center for Infectious Disease"/>
            <person name="Wu L."/>
            <person name="Ma J."/>
        </authorList>
    </citation>
    <scope>NUCLEOTIDE SEQUENCE [LARGE SCALE GENOMIC DNA]</scope>
    <source>
        <strain evidence="2">WYCCWR 12678</strain>
    </source>
</reference>
<dbReference type="InterPro" id="IPR036291">
    <property type="entry name" value="NAD(P)-bd_dom_sf"/>
</dbReference>
<proteinExistence type="predicted"/>
<comment type="caution">
    <text evidence="1">The sequence shown here is derived from an EMBL/GenBank/DDBJ whole genome shotgun (WGS) entry which is preliminary data.</text>
</comment>
<accession>A0ABV9Q1L0</accession>
<dbReference type="EMBL" id="JBHSHC010000048">
    <property type="protein sequence ID" value="MFC4767117.1"/>
    <property type="molecule type" value="Genomic_DNA"/>
</dbReference>
<dbReference type="Proteomes" id="UP001596002">
    <property type="component" value="Unassembled WGS sequence"/>
</dbReference>
<protein>
    <submittedName>
        <fullName evidence="1">Uncharacterized protein</fullName>
    </submittedName>
</protein>